<evidence type="ECO:0000313" key="3">
    <source>
        <dbReference type="Proteomes" id="UP001597374"/>
    </source>
</evidence>
<dbReference type="InterPro" id="IPR025048">
    <property type="entry name" value="DUF3987"/>
</dbReference>
<evidence type="ECO:0000256" key="1">
    <source>
        <dbReference type="SAM" id="MobiDB-lite"/>
    </source>
</evidence>
<name>A0ABW5CZ92_9BACT</name>
<dbReference type="Pfam" id="PF13148">
    <property type="entry name" value="DUF3987"/>
    <property type="match status" value="1"/>
</dbReference>
<feature type="region of interest" description="Disordered" evidence="1">
    <location>
        <begin position="156"/>
        <end position="176"/>
    </location>
</feature>
<gene>
    <name evidence="2" type="ORF">ACFSKP_10315</name>
</gene>
<comment type="caution">
    <text evidence="2">The sequence shown here is derived from an EMBL/GenBank/DDBJ whole genome shotgun (WGS) entry which is preliminary data.</text>
</comment>
<reference evidence="3" key="1">
    <citation type="journal article" date="2019" name="Int. J. Syst. Evol. Microbiol.">
        <title>The Global Catalogue of Microorganisms (GCM) 10K type strain sequencing project: providing services to taxonomists for standard genome sequencing and annotation.</title>
        <authorList>
            <consortium name="The Broad Institute Genomics Platform"/>
            <consortium name="The Broad Institute Genome Sequencing Center for Infectious Disease"/>
            <person name="Wu L."/>
            <person name="Ma J."/>
        </authorList>
    </citation>
    <scope>NUCLEOTIDE SEQUENCE [LARGE SCALE GENOMIC DNA]</scope>
    <source>
        <strain evidence="3">CGMCC 4.1782</strain>
    </source>
</reference>
<protein>
    <submittedName>
        <fullName evidence="2">DUF3987 domain-containing protein</fullName>
    </submittedName>
</protein>
<organism evidence="2 3">
    <name type="scientific">Pontibacter ruber</name>
    <dbReference type="NCBI Taxonomy" id="1343895"/>
    <lineage>
        <taxon>Bacteria</taxon>
        <taxon>Pseudomonadati</taxon>
        <taxon>Bacteroidota</taxon>
        <taxon>Cytophagia</taxon>
        <taxon>Cytophagales</taxon>
        <taxon>Hymenobacteraceae</taxon>
        <taxon>Pontibacter</taxon>
    </lineage>
</organism>
<sequence length="485" mass="54937">MKNNNIDIVEAEGLTSIDSESPEAAENEKFANSAQFAQPDNQANNSQGEEIELFDTPIILDKVYDLLPKLLKENSKVFSNSRERDVFLTGALTILSGCMDNVEGEYGQREVYANLYCFIVAPPASGKGVFIYAKMLGDAYHEKLIEESKAALQQYEEALSKQSENSEEPDDSLPPRPALQVLFIPGNASASAIIKHLMEGEGKGIFCETEADTLANSLKQDWGNFSDLLRKGFHHEPVSYTRKTNSEYYEIKKPRLTVAMSGTPSQVEGLIPSAEDGLFSRFIFYTFSSKSEWQSVSPEEGKPNLDTHFKSQSEQVLKMAEYLSANPTKFNLTKSQWDQLNKQFAIWHDEVRDNIGGDVLSTIKRLGLIFYRIAMVLSCLRKYENRIKDYEISCSDIDFKIAMKLVEVYKAHALLMFNRLPQTGGINEKMVRQFYDELPKTFKRKEAIEIGIANGMGTRTIDKYLQLLRDSKKLDYTSYGSYVKR</sequence>
<feature type="region of interest" description="Disordered" evidence="1">
    <location>
        <begin position="13"/>
        <end position="46"/>
    </location>
</feature>
<dbReference type="EMBL" id="JBHUIM010000001">
    <property type="protein sequence ID" value="MFD2246648.1"/>
    <property type="molecule type" value="Genomic_DNA"/>
</dbReference>
<dbReference type="Proteomes" id="UP001597374">
    <property type="component" value="Unassembled WGS sequence"/>
</dbReference>
<accession>A0ABW5CZ92</accession>
<proteinExistence type="predicted"/>
<evidence type="ECO:0000313" key="2">
    <source>
        <dbReference type="EMBL" id="MFD2246648.1"/>
    </source>
</evidence>
<keyword evidence="3" id="KW-1185">Reference proteome</keyword>
<feature type="compositionally biased region" description="Polar residues" evidence="1">
    <location>
        <begin position="30"/>
        <end position="46"/>
    </location>
</feature>
<dbReference type="RefSeq" id="WP_250428428.1">
    <property type="nucleotide sequence ID" value="NZ_JALPRR010000001.1"/>
</dbReference>